<organism evidence="1">
    <name type="scientific">Candidatus Kentrum sp. TC</name>
    <dbReference type="NCBI Taxonomy" id="2126339"/>
    <lineage>
        <taxon>Bacteria</taxon>
        <taxon>Pseudomonadati</taxon>
        <taxon>Pseudomonadota</taxon>
        <taxon>Gammaproteobacteria</taxon>
        <taxon>Candidatus Kentrum</taxon>
    </lineage>
</organism>
<accession>A0A451A9N7</accession>
<protein>
    <submittedName>
        <fullName evidence="1">Uncharacterized protein</fullName>
    </submittedName>
</protein>
<evidence type="ECO:0000313" key="1">
    <source>
        <dbReference type="EMBL" id="VFK62729.1"/>
    </source>
</evidence>
<proteinExistence type="predicted"/>
<sequence>MAVQHLMRALSVDKAKAAQAARERDQERELERHIAHVFGRKPRRSNWIELREFG</sequence>
<gene>
    <name evidence="1" type="ORF">BECKTC1821F_GA0114240_10794</name>
</gene>
<dbReference type="AlphaFoldDB" id="A0A451A9N7"/>
<reference evidence="1" key="1">
    <citation type="submission" date="2019-02" db="EMBL/GenBank/DDBJ databases">
        <authorList>
            <person name="Gruber-Vodicka R. H."/>
            <person name="Seah K. B. B."/>
        </authorList>
    </citation>
    <scope>NUCLEOTIDE SEQUENCE</scope>
    <source>
        <strain evidence="1">BECK_BZ126</strain>
    </source>
</reference>
<name>A0A451A9N7_9GAMM</name>
<dbReference type="EMBL" id="CAADFW010000079">
    <property type="protein sequence ID" value="VFK62729.1"/>
    <property type="molecule type" value="Genomic_DNA"/>
</dbReference>